<organism evidence="2 3">
    <name type="scientific">Francisella persica ATCC VR-331</name>
    <dbReference type="NCBI Taxonomy" id="1086726"/>
    <lineage>
        <taxon>Bacteria</taxon>
        <taxon>Pseudomonadati</taxon>
        <taxon>Pseudomonadota</taxon>
        <taxon>Gammaproteobacteria</taxon>
        <taxon>Thiotrichales</taxon>
        <taxon>Francisellaceae</taxon>
        <taxon>Francisella</taxon>
    </lineage>
</organism>
<gene>
    <name evidence="2" type="ORF">ACH24_01960</name>
</gene>
<evidence type="ECO:0000313" key="2">
    <source>
        <dbReference type="EMBL" id="ALB01529.1"/>
    </source>
</evidence>
<evidence type="ECO:0000313" key="3">
    <source>
        <dbReference type="Proteomes" id="UP000242800"/>
    </source>
</evidence>
<keyword evidence="3" id="KW-1185">Reference proteome</keyword>
<feature type="transmembrane region" description="Helical" evidence="1">
    <location>
        <begin position="37"/>
        <end position="57"/>
    </location>
</feature>
<dbReference type="RefSeq" id="WP_064460945.1">
    <property type="nucleotide sequence ID" value="NZ_CP012505.1"/>
</dbReference>
<sequence length="88" mass="9961">MIKDDVIYKVLKLNLFIAILFIAIGTLNTFLGNADTAKSIISIGILLIIISPLLRIFLELIFFIRDKNYTYILVCIVLFIIIVISIVC</sequence>
<protein>
    <recommendedName>
        <fullName evidence="4">DUF1634 domain-containing protein</fullName>
    </recommendedName>
</protein>
<dbReference type="EMBL" id="CP012505">
    <property type="protein sequence ID" value="ALB01529.1"/>
    <property type="molecule type" value="Genomic_DNA"/>
</dbReference>
<keyword evidence="1" id="KW-0812">Transmembrane</keyword>
<dbReference type="Pfam" id="PF07843">
    <property type="entry name" value="DUF1634"/>
    <property type="match status" value="1"/>
</dbReference>
<keyword evidence="1" id="KW-1133">Transmembrane helix</keyword>
<accession>A0AAC8VDF2</accession>
<evidence type="ECO:0000256" key="1">
    <source>
        <dbReference type="SAM" id="Phobius"/>
    </source>
</evidence>
<name>A0AAC8VDF2_9GAMM</name>
<keyword evidence="1" id="KW-0472">Membrane</keyword>
<dbReference type="InterPro" id="IPR012861">
    <property type="entry name" value="DUF1634"/>
</dbReference>
<reference evidence="2 3" key="1">
    <citation type="journal article" date="2016" name="Int. J. Syst. Evol. Microbiol.">
        <title>Reclassification of Wolbachia persica as Francisella persica comb. nov. and emended description of the family Francisellaceae.</title>
        <authorList>
            <person name="Larson M.A."/>
            <person name="Nalbantoglu U."/>
            <person name="Sayood K."/>
            <person name="Zentz E.B."/>
            <person name="Cer R.Z."/>
            <person name="Iwen P.C."/>
            <person name="Francesconi S.C."/>
            <person name="Bishop-Lilly K.A."/>
            <person name="Mokashi V.P."/>
            <person name="Sjostedt A."/>
            <person name="Hinrichs S.H."/>
        </authorList>
    </citation>
    <scope>NUCLEOTIDE SEQUENCE [LARGE SCALE GENOMIC DNA]</scope>
    <source>
        <strain evidence="2 3">FSC845</strain>
    </source>
</reference>
<proteinExistence type="predicted"/>
<feature type="transmembrane region" description="Helical" evidence="1">
    <location>
        <begin position="69"/>
        <end position="87"/>
    </location>
</feature>
<dbReference type="AlphaFoldDB" id="A0AAC8VDF2"/>
<feature type="transmembrane region" description="Helical" evidence="1">
    <location>
        <begin position="12"/>
        <end position="31"/>
    </location>
</feature>
<dbReference type="Proteomes" id="UP000242800">
    <property type="component" value="Chromosome"/>
</dbReference>
<evidence type="ECO:0008006" key="4">
    <source>
        <dbReference type="Google" id="ProtNLM"/>
    </source>
</evidence>
<dbReference type="KEGG" id="fper:ACH24_01960"/>